<name>A0AB39Z7K9_DROSZ</name>
<gene>
    <name evidence="3" type="primary">LOC108009714</name>
</gene>
<protein>
    <recommendedName>
        <fullName evidence="4">HMG box domain-containing protein</fullName>
    </recommendedName>
</protein>
<dbReference type="AlphaFoldDB" id="A0AB39Z7K9"/>
<sequence>MDLDDSLTSSQISKLEDSQSAAGAKRKISHSPPESFLRDFKKWKGVSSVDLETEKKLKRKATKAWHQLPPKLKVKYLIKIRVQTSQERKIRDLKLKKLSKEKPLQNGVMRSSKLKLKRKVILVEPSLKIMRPKMIARRPTPLPSPRKRKENRSKTLPKYVPYRQKSSK</sequence>
<evidence type="ECO:0000256" key="1">
    <source>
        <dbReference type="SAM" id="MobiDB-lite"/>
    </source>
</evidence>
<proteinExistence type="predicted"/>
<accession>A0AB39Z7K9</accession>
<evidence type="ECO:0000313" key="2">
    <source>
        <dbReference type="Proteomes" id="UP001652628"/>
    </source>
</evidence>
<dbReference type="Proteomes" id="UP001652628">
    <property type="component" value="Chromosome 2R"/>
</dbReference>
<keyword evidence="2" id="KW-1185">Reference proteome</keyword>
<evidence type="ECO:0008006" key="4">
    <source>
        <dbReference type="Google" id="ProtNLM"/>
    </source>
</evidence>
<feature type="compositionally biased region" description="Polar residues" evidence="1">
    <location>
        <begin position="1"/>
        <end position="21"/>
    </location>
</feature>
<evidence type="ECO:0000313" key="3">
    <source>
        <dbReference type="RefSeq" id="XP_016929764.2"/>
    </source>
</evidence>
<dbReference type="RefSeq" id="XP_016929764.2">
    <property type="nucleotide sequence ID" value="XM_017074275.4"/>
</dbReference>
<feature type="region of interest" description="Disordered" evidence="1">
    <location>
        <begin position="132"/>
        <end position="168"/>
    </location>
</feature>
<feature type="region of interest" description="Disordered" evidence="1">
    <location>
        <begin position="1"/>
        <end position="33"/>
    </location>
</feature>
<organism evidence="2 3">
    <name type="scientific">Drosophila suzukii</name>
    <name type="common">Spotted-wing drosophila fruit fly</name>
    <dbReference type="NCBI Taxonomy" id="28584"/>
    <lineage>
        <taxon>Eukaryota</taxon>
        <taxon>Metazoa</taxon>
        <taxon>Ecdysozoa</taxon>
        <taxon>Arthropoda</taxon>
        <taxon>Hexapoda</taxon>
        <taxon>Insecta</taxon>
        <taxon>Pterygota</taxon>
        <taxon>Neoptera</taxon>
        <taxon>Endopterygota</taxon>
        <taxon>Diptera</taxon>
        <taxon>Brachycera</taxon>
        <taxon>Muscomorpha</taxon>
        <taxon>Ephydroidea</taxon>
        <taxon>Drosophilidae</taxon>
        <taxon>Drosophila</taxon>
        <taxon>Sophophora</taxon>
    </lineage>
</organism>
<dbReference type="GeneID" id="108009714"/>
<reference evidence="3" key="1">
    <citation type="submission" date="2025-08" db="UniProtKB">
        <authorList>
            <consortium name="RefSeq"/>
        </authorList>
    </citation>
    <scope>IDENTIFICATION</scope>
</reference>